<dbReference type="AlphaFoldDB" id="A0A2D6YH29"/>
<evidence type="ECO:0000313" key="2">
    <source>
        <dbReference type="Proteomes" id="UP000226525"/>
    </source>
</evidence>
<comment type="caution">
    <text evidence="1">The sequence shown here is derived from an EMBL/GenBank/DDBJ whole genome shotgun (WGS) entry which is preliminary data.</text>
</comment>
<sequence length="59" mass="6558">MVLGVVVAGAGSLLAEPDLTLRSAQVLCQNGRYSRWVSWELVAARIFLPSPWRRRYPSG</sequence>
<organism evidence="1 2">
    <name type="scientific">SAR324 cluster bacterium</name>
    <dbReference type="NCBI Taxonomy" id="2024889"/>
    <lineage>
        <taxon>Bacteria</taxon>
        <taxon>Deltaproteobacteria</taxon>
        <taxon>SAR324 cluster</taxon>
    </lineage>
</organism>
<name>A0A2D6YH29_9DELT</name>
<protein>
    <submittedName>
        <fullName evidence="1">Uncharacterized protein</fullName>
    </submittedName>
</protein>
<reference evidence="2" key="1">
    <citation type="submission" date="2017-09" db="EMBL/GenBank/DDBJ databases">
        <title>The Reconstruction of 2,631 Draft Metagenome-Assembled Genomes from the Global Oceans.</title>
        <authorList>
            <person name="Tully B.J."/>
            <person name="Graham E.D."/>
            <person name="Heidelberg J.F."/>
        </authorList>
    </citation>
    <scope>NUCLEOTIDE SEQUENCE [LARGE SCALE GENOMIC DNA]</scope>
</reference>
<dbReference type="EMBL" id="NZEX01000035">
    <property type="protein sequence ID" value="MAH62493.1"/>
    <property type="molecule type" value="Genomic_DNA"/>
</dbReference>
<proteinExistence type="predicted"/>
<gene>
    <name evidence="1" type="ORF">CMN54_03405</name>
</gene>
<dbReference type="Proteomes" id="UP000226525">
    <property type="component" value="Unassembled WGS sequence"/>
</dbReference>
<evidence type="ECO:0000313" key="1">
    <source>
        <dbReference type="EMBL" id="MAH62493.1"/>
    </source>
</evidence>
<accession>A0A2D6YH29</accession>